<protein>
    <recommendedName>
        <fullName evidence="3">DUF937 domain-containing protein</fullName>
    </recommendedName>
</protein>
<gene>
    <name evidence="1" type="ORF">ABB55_20350</name>
</gene>
<sequence length="285" mass="30840">MFDFTKILLEAQGGEAMRNLARQFGISPDQSRAAVDAMMPAFAAAMQRQMTDPKAIQALFGLMTGQAAQPRNPYLDAMQAFTPEAMKAGNDALMAMFGSNEVTKAVAERIAAMSGVGQQVLQSMMPAVAAMLMGGLGTSLPKDPVARMVAAFFDPSRAQDGYAGFGDMMQKWMRDGAANGTEAFASLVQQFAKAVPRPTGETETMEDFLKRAPNPAGPHTLMEEAFGAFVRGFNRGRPEKKPEPEAAPDELGAFIGQMFQAGQEAQASQIQAFEQIFDQFWSQKR</sequence>
<keyword evidence="2" id="KW-1185">Reference proteome</keyword>
<reference evidence="1 2" key="2">
    <citation type="submission" date="2015-10" db="EMBL/GenBank/DDBJ databases">
        <title>Draft Genome Sequence of Prosthecomicrobium hirschii ATCC 27832.</title>
        <authorList>
            <person name="Daniel J."/>
            <person name="Givan S.A."/>
            <person name="Brun Y.V."/>
            <person name="Brown P.J."/>
        </authorList>
    </citation>
    <scope>NUCLEOTIDE SEQUENCE [LARGE SCALE GENOMIC DNA]</scope>
    <source>
        <strain evidence="1 2">16</strain>
    </source>
</reference>
<organism evidence="1 2">
    <name type="scientific">Prosthecodimorpha hirschii</name>
    <dbReference type="NCBI Taxonomy" id="665126"/>
    <lineage>
        <taxon>Bacteria</taxon>
        <taxon>Pseudomonadati</taxon>
        <taxon>Pseudomonadota</taxon>
        <taxon>Alphaproteobacteria</taxon>
        <taxon>Hyphomicrobiales</taxon>
        <taxon>Ancalomicrobiaceae</taxon>
        <taxon>Prosthecodimorpha</taxon>
    </lineage>
</organism>
<dbReference type="Pfam" id="PF06078">
    <property type="entry name" value="DUF937"/>
    <property type="match status" value="1"/>
</dbReference>
<comment type="caution">
    <text evidence="1">The sequence shown here is derived from an EMBL/GenBank/DDBJ whole genome shotgun (WGS) entry which is preliminary data.</text>
</comment>
<proteinExistence type="predicted"/>
<evidence type="ECO:0000313" key="2">
    <source>
        <dbReference type="Proteomes" id="UP000048984"/>
    </source>
</evidence>
<dbReference type="InterPro" id="IPR009282">
    <property type="entry name" value="DUF937"/>
</dbReference>
<evidence type="ECO:0000313" key="1">
    <source>
        <dbReference type="EMBL" id="KPL54274.1"/>
    </source>
</evidence>
<dbReference type="EMBL" id="LJYW01000001">
    <property type="protein sequence ID" value="KPL54274.1"/>
    <property type="molecule type" value="Genomic_DNA"/>
</dbReference>
<dbReference type="RefSeq" id="WP_054360442.1">
    <property type="nucleotide sequence ID" value="NZ_LJYW01000001.1"/>
</dbReference>
<dbReference type="STRING" id="665126.ABB55_20350"/>
<dbReference type="Proteomes" id="UP000048984">
    <property type="component" value="Unassembled WGS sequence"/>
</dbReference>
<evidence type="ECO:0008006" key="3">
    <source>
        <dbReference type="Google" id="ProtNLM"/>
    </source>
</evidence>
<reference evidence="1 2" key="1">
    <citation type="submission" date="2015-09" db="EMBL/GenBank/DDBJ databases">
        <authorList>
            <person name="Jackson K.R."/>
            <person name="Lunt B.L."/>
            <person name="Fisher J.N.B."/>
            <person name="Gardner A.V."/>
            <person name="Bailey M.E."/>
            <person name="Deus L.M."/>
            <person name="Earl A.S."/>
            <person name="Gibby P.D."/>
            <person name="Hartmann K.A."/>
            <person name="Liu J.E."/>
            <person name="Manci A.M."/>
            <person name="Nielsen D.A."/>
            <person name="Solomon M.B."/>
            <person name="Breakwell D.P."/>
            <person name="Burnett S.H."/>
            <person name="Grose J.H."/>
        </authorList>
    </citation>
    <scope>NUCLEOTIDE SEQUENCE [LARGE SCALE GENOMIC DNA]</scope>
    <source>
        <strain evidence="1 2">16</strain>
    </source>
</reference>
<accession>A0A0P6VSS2</accession>
<name>A0A0P6VSS2_9HYPH</name>
<dbReference type="AlphaFoldDB" id="A0A0P6VSS2"/>